<organism evidence="2 3">
    <name type="scientific">Natrinema altunense</name>
    <dbReference type="NCBI Taxonomy" id="222984"/>
    <lineage>
        <taxon>Archaea</taxon>
        <taxon>Methanobacteriati</taxon>
        <taxon>Methanobacteriota</taxon>
        <taxon>Stenosarchaea group</taxon>
        <taxon>Halobacteria</taxon>
        <taxon>Halobacteriales</taxon>
        <taxon>Natrialbaceae</taxon>
        <taxon>Natrinema</taxon>
    </lineage>
</organism>
<gene>
    <name evidence="2" type="ORF">ELS17_10915</name>
</gene>
<feature type="transmembrane region" description="Helical" evidence="1">
    <location>
        <begin position="329"/>
        <end position="362"/>
    </location>
</feature>
<dbReference type="AlphaFoldDB" id="A0A482XV97"/>
<dbReference type="RefSeq" id="WP_130170709.1">
    <property type="nucleotide sequence ID" value="NZ_SHMR01000005.1"/>
</dbReference>
<comment type="caution">
    <text evidence="2">The sequence shown here is derived from an EMBL/GenBank/DDBJ whole genome shotgun (WGS) entry which is preliminary data.</text>
</comment>
<feature type="transmembrane region" description="Helical" evidence="1">
    <location>
        <begin position="386"/>
        <end position="409"/>
    </location>
</feature>
<protein>
    <submittedName>
        <fullName evidence="2">Uncharacterized protein</fullName>
    </submittedName>
</protein>
<dbReference type="EMBL" id="SHMR01000005">
    <property type="protein sequence ID" value="RZH67378.1"/>
    <property type="molecule type" value="Genomic_DNA"/>
</dbReference>
<feature type="transmembrane region" description="Helical" evidence="1">
    <location>
        <begin position="421"/>
        <end position="445"/>
    </location>
</feature>
<feature type="transmembrane region" description="Helical" evidence="1">
    <location>
        <begin position="109"/>
        <end position="137"/>
    </location>
</feature>
<keyword evidence="1" id="KW-0812">Transmembrane</keyword>
<keyword evidence="1" id="KW-1133">Transmembrane helix</keyword>
<reference evidence="2 3" key="1">
    <citation type="submission" date="2019-02" db="EMBL/GenBank/DDBJ databases">
        <title>Genome analysis provides insights into bioremediation potentialities and Haloocin production by Natrinema altunense strain 4.1R isolated from Chott Douz in Tunisian desert.</title>
        <authorList>
            <person name="Najjari A."/>
            <person name="Youssef N."/>
            <person name="Ben Dhia O."/>
            <person name="Ferjani R."/>
            <person name="El Hidri D."/>
            <person name="Ouzari H.I."/>
            <person name="Cherif A."/>
        </authorList>
    </citation>
    <scope>NUCLEOTIDE SEQUENCE [LARGE SCALE GENOMIC DNA]</scope>
    <source>
        <strain evidence="2 3">4.1R</strain>
    </source>
</reference>
<feature type="transmembrane region" description="Helical" evidence="1">
    <location>
        <begin position="508"/>
        <end position="534"/>
    </location>
</feature>
<dbReference type="STRING" id="222984.GCA_000731985_01436"/>
<feature type="transmembrane region" description="Helical" evidence="1">
    <location>
        <begin position="186"/>
        <end position="206"/>
    </location>
</feature>
<feature type="transmembrane region" description="Helical" evidence="1">
    <location>
        <begin position="143"/>
        <end position="165"/>
    </location>
</feature>
<feature type="transmembrane region" description="Helical" evidence="1">
    <location>
        <begin position="474"/>
        <end position="496"/>
    </location>
</feature>
<evidence type="ECO:0000313" key="2">
    <source>
        <dbReference type="EMBL" id="RZH67378.1"/>
    </source>
</evidence>
<proteinExistence type="predicted"/>
<accession>A0A482XV97</accession>
<feature type="transmembrane region" description="Helical" evidence="1">
    <location>
        <begin position="68"/>
        <end position="88"/>
    </location>
</feature>
<evidence type="ECO:0000256" key="1">
    <source>
        <dbReference type="SAM" id="Phobius"/>
    </source>
</evidence>
<feature type="transmembrane region" description="Helical" evidence="1">
    <location>
        <begin position="34"/>
        <end position="53"/>
    </location>
</feature>
<dbReference type="OrthoDB" id="293659at2157"/>
<sequence length="543" mass="55826">MSATTVLAHSVRIARTEWRCHRRDAGQSRIHRRLLVGLRLVVAAALGAAGRSIGCDLAAGQSIPVTELWLAGAVAFAWAVWRSATLTHERFSRLDPDMLLTAVPARAPALGLLGFVSARLAASLAVPTLGVAGGLALGLRSPAVALTVIIAIAGMAALAAAVGVTGRLATQLVGTRLTRGRFYRDLFVLFGWTAILSVVAVFRSTLVSALPVLAGVGSLSGAWIVDLALLGAGERAGIEARRGLAVLGLMLPSLALFAGGTTVLARRLWEAEPTGSDGAHGSHPLVDGGRLDRVLAGAVSRPVRTVARERWLAEQRAPRGVLNTAYVLLFVGVVGFPVVGIVGVPLLLLVAFALAVAVGVAFGSDPIGVEYRVLPMLFTTIRGRQFVSGLLLAALVVGAPTVTAVVVPIGLFSSATLLETLAVALSGVAICACTAAVGVALGLGVDHDGLVPVPSFFTDVPAYAERGWAPFRRLAVLFTVVSVAGLPAFLGTMPAVSDSGAGIGAPAAAVRIGSLLLTTLVAVAIASGAVRVAVRRYRRYQLT</sequence>
<dbReference type="Proteomes" id="UP000292704">
    <property type="component" value="Unassembled WGS sequence"/>
</dbReference>
<feature type="transmembrane region" description="Helical" evidence="1">
    <location>
        <begin position="244"/>
        <end position="265"/>
    </location>
</feature>
<feature type="transmembrane region" description="Helical" evidence="1">
    <location>
        <begin position="212"/>
        <end position="232"/>
    </location>
</feature>
<keyword evidence="1" id="KW-0472">Membrane</keyword>
<name>A0A482XV97_9EURY</name>
<evidence type="ECO:0000313" key="3">
    <source>
        <dbReference type="Proteomes" id="UP000292704"/>
    </source>
</evidence>